<organism evidence="7 8">
    <name type="scientific">Thiothrix litoralis</name>
    <dbReference type="NCBI Taxonomy" id="2891210"/>
    <lineage>
        <taxon>Bacteria</taxon>
        <taxon>Pseudomonadati</taxon>
        <taxon>Pseudomonadota</taxon>
        <taxon>Gammaproteobacteria</taxon>
        <taxon>Thiotrichales</taxon>
        <taxon>Thiotrichaceae</taxon>
        <taxon>Thiothrix</taxon>
    </lineage>
</organism>
<dbReference type="EMBL" id="CP072801">
    <property type="protein sequence ID" value="QTR45628.1"/>
    <property type="molecule type" value="Genomic_DNA"/>
</dbReference>
<dbReference type="Proteomes" id="UP000672039">
    <property type="component" value="Chromosome"/>
</dbReference>
<dbReference type="SMART" id="SM00422">
    <property type="entry name" value="HTH_MERR"/>
    <property type="match status" value="1"/>
</dbReference>
<keyword evidence="1" id="KW-0229">DNA integration</keyword>
<dbReference type="Pfam" id="PF00376">
    <property type="entry name" value="MerR"/>
    <property type="match status" value="1"/>
</dbReference>
<evidence type="ECO:0000256" key="3">
    <source>
        <dbReference type="ARBA" id="ARBA00023172"/>
    </source>
</evidence>
<dbReference type="InterPro" id="IPR051491">
    <property type="entry name" value="Recombinase/Transposase-rel"/>
</dbReference>
<dbReference type="NCBIfam" id="NF033518">
    <property type="entry name" value="transpos_IS607"/>
    <property type="match status" value="1"/>
</dbReference>
<evidence type="ECO:0000256" key="4">
    <source>
        <dbReference type="PROSITE-ProRule" id="PRU10137"/>
    </source>
</evidence>
<evidence type="ECO:0000313" key="8">
    <source>
        <dbReference type="Proteomes" id="UP000672039"/>
    </source>
</evidence>
<evidence type="ECO:0000256" key="2">
    <source>
        <dbReference type="ARBA" id="ARBA00023125"/>
    </source>
</evidence>
<name>A0ABX7WT04_9GAMM</name>
<gene>
    <name evidence="7" type="ORF">J9253_16720</name>
</gene>
<evidence type="ECO:0000313" key="7">
    <source>
        <dbReference type="EMBL" id="QTR45628.1"/>
    </source>
</evidence>
<dbReference type="PANTHER" id="PTHR36172">
    <property type="match status" value="1"/>
</dbReference>
<dbReference type="InterPro" id="IPR000551">
    <property type="entry name" value="MerR-type_HTH_dom"/>
</dbReference>
<dbReference type="SUPFAM" id="SSF46955">
    <property type="entry name" value="Putative DNA-binding domain"/>
    <property type="match status" value="1"/>
</dbReference>
<feature type="active site" description="O-(5'-phospho-DNA)-serine intermediate" evidence="4">
    <location>
        <position position="68"/>
    </location>
</feature>
<dbReference type="SMART" id="SM00857">
    <property type="entry name" value="Resolvase"/>
    <property type="match status" value="1"/>
</dbReference>
<dbReference type="InterPro" id="IPR009061">
    <property type="entry name" value="DNA-bd_dom_put_sf"/>
</dbReference>
<keyword evidence="2" id="KW-0238">DNA-binding</keyword>
<dbReference type="Pfam" id="PF00239">
    <property type="entry name" value="Resolvase"/>
    <property type="match status" value="1"/>
</dbReference>
<dbReference type="Gene3D" id="1.10.287.2170">
    <property type="match status" value="1"/>
</dbReference>
<reference evidence="7 8" key="1">
    <citation type="submission" date="2021-04" db="EMBL/GenBank/DDBJ databases">
        <title>Genomics, taxonomy and metabolism of representatives of sulfur bacteria of the genus Thiothrix: Thiothrix fructosivorans QT, Thiothrix unzii A1T and three new species, Thiothrix subterranea sp. nov., Thiothrix litoralis sp. nov. and 'Candidatus Thiothrix anitrata' sp. nov.</title>
        <authorList>
            <person name="Ravin N.V."/>
            <person name="Smolyakov D."/>
            <person name="Rudenko T.S."/>
            <person name="Mardanov A.V."/>
            <person name="Beletsky A.V."/>
            <person name="Markov N.D."/>
            <person name="Fomenkov A.I."/>
            <person name="Roberts R.J."/>
            <person name="Karnachuk O.V."/>
            <person name="Novikov A."/>
            <person name="Grabovich M.Y."/>
        </authorList>
    </citation>
    <scope>NUCLEOTIDE SEQUENCE [LARGE SCALE GENOMIC DNA]</scope>
    <source>
        <strain evidence="7 8">AS</strain>
    </source>
</reference>
<dbReference type="InterPro" id="IPR010093">
    <property type="entry name" value="SinI_DNA-bd"/>
</dbReference>
<dbReference type="PROSITE" id="PS50937">
    <property type="entry name" value="HTH_MERR_2"/>
    <property type="match status" value="1"/>
</dbReference>
<dbReference type="InterPro" id="IPR041718">
    <property type="entry name" value="IS607_transposase-like"/>
</dbReference>
<dbReference type="CDD" id="cd04762">
    <property type="entry name" value="HTH_MerR-trunc"/>
    <property type="match status" value="1"/>
</dbReference>
<accession>A0ABX7WT04</accession>
<protein>
    <submittedName>
        <fullName evidence="7">IS607 family transposase</fullName>
    </submittedName>
</protein>
<keyword evidence="3" id="KW-0233">DNA recombination</keyword>
<dbReference type="RefSeq" id="WP_210222027.1">
    <property type="nucleotide sequence ID" value="NZ_CP072801.1"/>
</dbReference>
<dbReference type="PROSITE" id="PS00397">
    <property type="entry name" value="RECOMBINASES_1"/>
    <property type="match status" value="1"/>
</dbReference>
<sequence length="207" mass="23383">MDKLLSIGEAAEWLGVSPMTLRRWEASGKLMPERTAGNQRRYRLSQVDPTAALLPSSERKTLAYARVSSHDQKDDLERQKQVLELYCAQQGWTFELVSDLGSGMNYDKKGLKRLLNEIIAGHVGRLVITHKDRLLRFGAELVFSICEAKQVEVIIINKGEDTTFEEDLASDVLEIITVFSARLYGSRSRKNKKLLDGVKQAVEDSRT</sequence>
<keyword evidence="8" id="KW-1185">Reference proteome</keyword>
<feature type="domain" description="HTH merR-type" evidence="5">
    <location>
        <begin position="4"/>
        <end position="48"/>
    </location>
</feature>
<evidence type="ECO:0000259" key="6">
    <source>
        <dbReference type="PROSITE" id="PS51736"/>
    </source>
</evidence>
<dbReference type="InterPro" id="IPR006119">
    <property type="entry name" value="Resolv_N"/>
</dbReference>
<dbReference type="PANTHER" id="PTHR36172:SF1">
    <property type="entry name" value="RESOLVASE-RELATED"/>
    <property type="match status" value="1"/>
</dbReference>
<dbReference type="Gene3D" id="1.10.1660.10">
    <property type="match status" value="1"/>
</dbReference>
<feature type="domain" description="Resolvase/invertase-type recombinase catalytic" evidence="6">
    <location>
        <begin position="60"/>
        <end position="205"/>
    </location>
</feature>
<dbReference type="InterPro" id="IPR048046">
    <property type="entry name" value="Transpos_IS607"/>
</dbReference>
<dbReference type="InterPro" id="IPR006118">
    <property type="entry name" value="Recombinase_CS"/>
</dbReference>
<proteinExistence type="predicted"/>
<dbReference type="PROSITE" id="PS51736">
    <property type="entry name" value="RECOMBINASES_3"/>
    <property type="match status" value="1"/>
</dbReference>
<dbReference type="SUPFAM" id="SSF53041">
    <property type="entry name" value="Resolvase-like"/>
    <property type="match status" value="1"/>
</dbReference>
<dbReference type="CDD" id="cd03769">
    <property type="entry name" value="SR_IS607_transposase_like"/>
    <property type="match status" value="1"/>
</dbReference>
<evidence type="ECO:0000259" key="5">
    <source>
        <dbReference type="PROSITE" id="PS50937"/>
    </source>
</evidence>
<dbReference type="NCBIfam" id="TIGR01764">
    <property type="entry name" value="excise"/>
    <property type="match status" value="1"/>
</dbReference>
<evidence type="ECO:0000256" key="1">
    <source>
        <dbReference type="ARBA" id="ARBA00022908"/>
    </source>
</evidence>
<dbReference type="InterPro" id="IPR036162">
    <property type="entry name" value="Resolvase-like_N_sf"/>
</dbReference>
<dbReference type="Gene3D" id="3.40.50.1390">
    <property type="entry name" value="Resolvase, N-terminal catalytic domain"/>
    <property type="match status" value="1"/>
</dbReference>